<proteinExistence type="predicted"/>
<name>A0A9X9QFZ2_BLUGR</name>
<keyword evidence="1" id="KW-0732">Signal</keyword>
<accession>A0A9X9QFZ2</accession>
<evidence type="ECO:0000313" key="2">
    <source>
        <dbReference type="EMBL" id="VDB93954.1"/>
    </source>
</evidence>
<evidence type="ECO:0000313" key="3">
    <source>
        <dbReference type="Proteomes" id="UP000324639"/>
    </source>
</evidence>
<keyword evidence="3" id="KW-1185">Reference proteome</keyword>
<feature type="signal peptide" evidence="1">
    <location>
        <begin position="1"/>
        <end position="29"/>
    </location>
</feature>
<evidence type="ECO:0000256" key="1">
    <source>
        <dbReference type="SAM" id="SignalP"/>
    </source>
</evidence>
<sequence length="92" mass="9934">MSFLKFPGVQKVSNALLLNLLLVQQSSLGSMPQKCYKQVVSFYLFSPLLFPQALISKGGLFSTPVSGVPYKPPAVTVESAEPRLSNTLSTLS</sequence>
<feature type="chain" id="PRO_5040844799" evidence="1">
    <location>
        <begin position="30"/>
        <end position="92"/>
    </location>
</feature>
<dbReference type="AlphaFoldDB" id="A0A9X9QFZ2"/>
<dbReference type="Proteomes" id="UP000324639">
    <property type="component" value="Chromosome Bgt_-09"/>
</dbReference>
<dbReference type="EMBL" id="LR026992">
    <property type="protein sequence ID" value="VDB93954.1"/>
    <property type="molecule type" value="Genomic_DNA"/>
</dbReference>
<gene>
    <name evidence="2" type="ORF">BGT96224V316_LOCUS7656</name>
</gene>
<organism evidence="2 3">
    <name type="scientific">Blumeria graminis f. sp. tritici</name>
    <dbReference type="NCBI Taxonomy" id="62690"/>
    <lineage>
        <taxon>Eukaryota</taxon>
        <taxon>Fungi</taxon>
        <taxon>Dikarya</taxon>
        <taxon>Ascomycota</taxon>
        <taxon>Pezizomycotina</taxon>
        <taxon>Leotiomycetes</taxon>
        <taxon>Erysiphales</taxon>
        <taxon>Erysiphaceae</taxon>
        <taxon>Blumeria</taxon>
    </lineage>
</organism>
<protein>
    <submittedName>
        <fullName evidence="2">BgtTE-56114</fullName>
    </submittedName>
</protein>
<reference evidence="2 3" key="1">
    <citation type="submission" date="2018-08" db="EMBL/GenBank/DDBJ databases">
        <authorList>
            <person name="Muller C M."/>
        </authorList>
    </citation>
    <scope>NUCLEOTIDE SEQUENCE [LARGE SCALE GENOMIC DNA]</scope>
</reference>